<evidence type="ECO:0000313" key="2">
    <source>
        <dbReference type="Proteomes" id="UP000325315"/>
    </source>
</evidence>
<dbReference type="EMBL" id="SMMG02000009">
    <property type="protein sequence ID" value="KAA3461688.1"/>
    <property type="molecule type" value="Genomic_DNA"/>
</dbReference>
<name>A0A5B6UWP8_9ROSI</name>
<reference evidence="2" key="1">
    <citation type="journal article" date="2019" name="Plant Biotechnol. J.">
        <title>Genome sequencing of the Australian wild diploid species Gossypium australe highlights disease resistance and delayed gland morphogenesis.</title>
        <authorList>
            <person name="Cai Y."/>
            <person name="Cai X."/>
            <person name="Wang Q."/>
            <person name="Wang P."/>
            <person name="Zhang Y."/>
            <person name="Cai C."/>
            <person name="Xu Y."/>
            <person name="Wang K."/>
            <person name="Zhou Z."/>
            <person name="Wang C."/>
            <person name="Geng S."/>
            <person name="Li B."/>
            <person name="Dong Q."/>
            <person name="Hou Y."/>
            <person name="Wang H."/>
            <person name="Ai P."/>
            <person name="Liu Z."/>
            <person name="Yi F."/>
            <person name="Sun M."/>
            <person name="An G."/>
            <person name="Cheng J."/>
            <person name="Zhang Y."/>
            <person name="Shi Q."/>
            <person name="Xie Y."/>
            <person name="Shi X."/>
            <person name="Chang Y."/>
            <person name="Huang F."/>
            <person name="Chen Y."/>
            <person name="Hong S."/>
            <person name="Mi L."/>
            <person name="Sun Q."/>
            <person name="Zhang L."/>
            <person name="Zhou B."/>
            <person name="Peng R."/>
            <person name="Zhang X."/>
            <person name="Liu F."/>
        </authorList>
    </citation>
    <scope>NUCLEOTIDE SEQUENCE [LARGE SCALE GENOMIC DNA]</scope>
    <source>
        <strain evidence="2">cv. PA1801</strain>
    </source>
</reference>
<dbReference type="Proteomes" id="UP000325315">
    <property type="component" value="Unassembled WGS sequence"/>
</dbReference>
<dbReference type="AlphaFoldDB" id="A0A5B6UWP8"/>
<keyword evidence="2" id="KW-1185">Reference proteome</keyword>
<gene>
    <name evidence="1" type="ORF">EPI10_028240</name>
</gene>
<organism evidence="1 2">
    <name type="scientific">Gossypium australe</name>
    <dbReference type="NCBI Taxonomy" id="47621"/>
    <lineage>
        <taxon>Eukaryota</taxon>
        <taxon>Viridiplantae</taxon>
        <taxon>Streptophyta</taxon>
        <taxon>Embryophyta</taxon>
        <taxon>Tracheophyta</taxon>
        <taxon>Spermatophyta</taxon>
        <taxon>Magnoliopsida</taxon>
        <taxon>eudicotyledons</taxon>
        <taxon>Gunneridae</taxon>
        <taxon>Pentapetalae</taxon>
        <taxon>rosids</taxon>
        <taxon>malvids</taxon>
        <taxon>Malvales</taxon>
        <taxon>Malvaceae</taxon>
        <taxon>Malvoideae</taxon>
        <taxon>Gossypium</taxon>
    </lineage>
</organism>
<sequence length="114" mass="13275">MPRQFEQEQQVLLFSSRLKLFPGPFDVIKAYPYGTMDIKDTETGTTGVLMWTEINNPLTFEMFELKIFYLKQELQGKNEGASLLDIVRRGVFPNISKENYATPNWVMGYLSKRK</sequence>
<protein>
    <submittedName>
        <fullName evidence="1">Uncharacterized protein</fullName>
    </submittedName>
</protein>
<accession>A0A5B6UWP8</accession>
<evidence type="ECO:0000313" key="1">
    <source>
        <dbReference type="EMBL" id="KAA3461688.1"/>
    </source>
</evidence>
<comment type="caution">
    <text evidence="1">The sequence shown here is derived from an EMBL/GenBank/DDBJ whole genome shotgun (WGS) entry which is preliminary data.</text>
</comment>
<proteinExistence type="predicted"/>